<keyword evidence="2" id="KW-1185">Reference proteome</keyword>
<dbReference type="PANTHER" id="PTHR45458">
    <property type="entry name" value="SHORT-CHAIN DEHYDROGENASE/REDUCTASE SDR"/>
    <property type="match status" value="1"/>
</dbReference>
<dbReference type="SUPFAM" id="SSF51735">
    <property type="entry name" value="NAD(P)-binding Rossmann-fold domains"/>
    <property type="match status" value="1"/>
</dbReference>
<dbReference type="PANTHER" id="PTHR45458:SF1">
    <property type="entry name" value="SHORT CHAIN DEHYDROGENASE"/>
    <property type="match status" value="1"/>
</dbReference>
<gene>
    <name evidence="1" type="ORF">KVT40_006619</name>
</gene>
<dbReference type="InterPro" id="IPR036291">
    <property type="entry name" value="NAD(P)-bd_dom_sf"/>
</dbReference>
<name>A0A8K0PF39_9PEZI</name>
<dbReference type="GO" id="GO:0016616">
    <property type="term" value="F:oxidoreductase activity, acting on the CH-OH group of donors, NAD or NADP as acceptor"/>
    <property type="evidence" value="ECO:0007669"/>
    <property type="project" value="TreeGrafter"/>
</dbReference>
<comment type="caution">
    <text evidence="1">The sequence shown here is derived from an EMBL/GenBank/DDBJ whole genome shotgun (WGS) entry which is preliminary data.</text>
</comment>
<protein>
    <submittedName>
        <fullName evidence="1">Uncharacterized protein</fullName>
    </submittedName>
</protein>
<reference evidence="1" key="1">
    <citation type="submission" date="2021-07" db="EMBL/GenBank/DDBJ databases">
        <title>Elsinoe batatas strain:CRI-CJ2 Genome sequencing and assembly.</title>
        <authorList>
            <person name="Huang L."/>
        </authorList>
    </citation>
    <scope>NUCLEOTIDE SEQUENCE</scope>
    <source>
        <strain evidence="1">CRI-CJ2</strain>
    </source>
</reference>
<evidence type="ECO:0000313" key="1">
    <source>
        <dbReference type="EMBL" id="KAG8624868.1"/>
    </source>
</evidence>
<dbReference type="AlphaFoldDB" id="A0A8K0PF39"/>
<proteinExistence type="predicted"/>
<dbReference type="EMBL" id="JAESVG020000008">
    <property type="protein sequence ID" value="KAG8624868.1"/>
    <property type="molecule type" value="Genomic_DNA"/>
</dbReference>
<sequence length="195" mass="21056">MGRTVLVSGAASGLGDEAENIEFLQVDITSESSLKDLAAFVADKPIDLLIHSAGIRGLVPDLERLHHGDIAACETLAVMTPETMQKTFAVNSVGTFNLIRGLLPNLRKSPDSKVVVISSRMAAQNAIVKSFSIDVPEVAFVLCHPGRVETGLVQWKEEGAISVEESVNGLLPLIEKWGKADSGKFYDRFGEPILW</sequence>
<accession>A0A8K0PF39</accession>
<dbReference type="Pfam" id="PF00106">
    <property type="entry name" value="adh_short"/>
    <property type="match status" value="1"/>
</dbReference>
<dbReference type="Gene3D" id="3.40.50.720">
    <property type="entry name" value="NAD(P)-binding Rossmann-like Domain"/>
    <property type="match status" value="1"/>
</dbReference>
<dbReference type="InterPro" id="IPR052184">
    <property type="entry name" value="SDR_enzymes"/>
</dbReference>
<dbReference type="Proteomes" id="UP000809789">
    <property type="component" value="Unassembled WGS sequence"/>
</dbReference>
<organism evidence="1 2">
    <name type="scientific">Elsinoe batatas</name>
    <dbReference type="NCBI Taxonomy" id="2601811"/>
    <lineage>
        <taxon>Eukaryota</taxon>
        <taxon>Fungi</taxon>
        <taxon>Dikarya</taxon>
        <taxon>Ascomycota</taxon>
        <taxon>Pezizomycotina</taxon>
        <taxon>Dothideomycetes</taxon>
        <taxon>Dothideomycetidae</taxon>
        <taxon>Myriangiales</taxon>
        <taxon>Elsinoaceae</taxon>
        <taxon>Elsinoe</taxon>
    </lineage>
</organism>
<dbReference type="InterPro" id="IPR002347">
    <property type="entry name" value="SDR_fam"/>
</dbReference>
<dbReference type="OrthoDB" id="5296at2759"/>
<evidence type="ECO:0000313" key="2">
    <source>
        <dbReference type="Proteomes" id="UP000809789"/>
    </source>
</evidence>